<name>A0A0E9N0J4_9BACT</name>
<sequence>MDAASIAISKLLRGAHNLLSTPQEFSRIQPAITKRTFAIFQPQAGKLSGVKPSVCCIAISSIVCKFFAALPLSVLCVKTKTPCVKPVKLTLVSLSR</sequence>
<gene>
    <name evidence="1" type="ORF">FPE01S_02_02650</name>
</gene>
<dbReference type="EMBL" id="BBWV01000002">
    <property type="protein sequence ID" value="GAO43161.1"/>
    <property type="molecule type" value="Genomic_DNA"/>
</dbReference>
<accession>A0A0E9N0J4</accession>
<evidence type="ECO:0000313" key="2">
    <source>
        <dbReference type="Proteomes" id="UP000033121"/>
    </source>
</evidence>
<comment type="caution">
    <text evidence="1">The sequence shown here is derived from an EMBL/GenBank/DDBJ whole genome shotgun (WGS) entry which is preliminary data.</text>
</comment>
<evidence type="ECO:0000313" key="1">
    <source>
        <dbReference type="EMBL" id="GAO43161.1"/>
    </source>
</evidence>
<proteinExistence type="predicted"/>
<organism evidence="1 2">
    <name type="scientific">Flavihumibacter petaseus NBRC 106054</name>
    <dbReference type="NCBI Taxonomy" id="1220578"/>
    <lineage>
        <taxon>Bacteria</taxon>
        <taxon>Pseudomonadati</taxon>
        <taxon>Bacteroidota</taxon>
        <taxon>Chitinophagia</taxon>
        <taxon>Chitinophagales</taxon>
        <taxon>Chitinophagaceae</taxon>
        <taxon>Flavihumibacter</taxon>
    </lineage>
</organism>
<protein>
    <submittedName>
        <fullName evidence="1">Uncharacterized protein</fullName>
    </submittedName>
</protein>
<dbReference type="Proteomes" id="UP000033121">
    <property type="component" value="Unassembled WGS sequence"/>
</dbReference>
<reference evidence="1 2" key="1">
    <citation type="submission" date="2015-04" db="EMBL/GenBank/DDBJ databases">
        <title>Whole genome shotgun sequence of Flavihumibacter petaseus NBRC 106054.</title>
        <authorList>
            <person name="Miyazawa S."/>
            <person name="Hosoyama A."/>
            <person name="Hashimoto M."/>
            <person name="Noguchi M."/>
            <person name="Tsuchikane K."/>
            <person name="Ohji S."/>
            <person name="Yamazoe A."/>
            <person name="Ichikawa N."/>
            <person name="Kimura A."/>
            <person name="Fujita N."/>
        </authorList>
    </citation>
    <scope>NUCLEOTIDE SEQUENCE [LARGE SCALE GENOMIC DNA]</scope>
    <source>
        <strain evidence="1 2">NBRC 106054</strain>
    </source>
</reference>
<dbReference type="AlphaFoldDB" id="A0A0E9N0J4"/>
<keyword evidence="2" id="KW-1185">Reference proteome</keyword>
<dbReference type="STRING" id="1220578.FPE01S_02_02650"/>